<dbReference type="AlphaFoldDB" id="A0A857KZK2"/>
<evidence type="ECO:0000259" key="9">
    <source>
        <dbReference type="Pfam" id="PF02875"/>
    </source>
</evidence>
<dbReference type="SUPFAM" id="SSF53623">
    <property type="entry name" value="MurD-like peptide ligases, catalytic domain"/>
    <property type="match status" value="1"/>
</dbReference>
<evidence type="ECO:0000256" key="5">
    <source>
        <dbReference type="ARBA" id="ARBA00022741"/>
    </source>
</evidence>
<proteinExistence type="inferred from homology"/>
<dbReference type="PRINTS" id="PR00411">
    <property type="entry name" value="PNDRDTASEI"/>
</dbReference>
<sequence>MRETGIAELTAGEVVVGGAGVAGSSAARHLLAAGVPVVVADTRFGAGQTTEVPVAAELRAAGARCVGIDDLLADPEWTARTGLVVVSPGFAPTHPLVVAAGDAGLPVWGEVELAWRIDHDGWFGAPRTWLVVTGTNGKTTTTSMLEAIVSAAGRAAAACGNIGLPVLDALAAQPRAEVLCAELSSFQLHWAPSIVPDAGVVLNVAEDHLDWHGSFAAYRDAKATALRGRVGVVGLDDAVAAAIGTGPGTRRVGFTLGGPGEGELGIDDGELIDRAFGGGTLLPAAQVRPVGPSGWSDALAAAALALAIGVRAESVTAGLARFTPAAHRGEVVETIDGVEFVDDSKATNPHAARAAIAARQRVVLIAGGLLKGASVDDLLTEMRERLAGVVAIGTDREIILDSIARHAPDVPAVTVFTGDDGAVNVQRLIDGAPAPVTLGSGQSDDGTGSADLVMRHAVREAATLAATANAEPGATPVDAVLLAPAAASLDMFAGYGRRGDSFADAARLLRGTDVSASR</sequence>
<keyword evidence="7 8" id="KW-0132">Cell division</keyword>
<dbReference type="UniPathway" id="UPA00219"/>
<dbReference type="SUPFAM" id="SSF53244">
    <property type="entry name" value="MurD-like peptide ligases, peptide-binding domain"/>
    <property type="match status" value="2"/>
</dbReference>
<keyword evidence="3 7" id="KW-0963">Cytoplasm</keyword>
<keyword evidence="4 7" id="KW-0436">Ligase</keyword>
<dbReference type="InterPro" id="IPR013221">
    <property type="entry name" value="Mur_ligase_cen"/>
</dbReference>
<dbReference type="EC" id="6.3.2.9" evidence="7 8"/>
<dbReference type="GO" id="GO:0005737">
    <property type="term" value="C:cytoplasm"/>
    <property type="evidence" value="ECO:0007669"/>
    <property type="project" value="UniProtKB-SubCell"/>
</dbReference>
<dbReference type="GO" id="GO:0071555">
    <property type="term" value="P:cell wall organization"/>
    <property type="evidence" value="ECO:0007669"/>
    <property type="project" value="UniProtKB-KW"/>
</dbReference>
<dbReference type="NCBIfam" id="TIGR01087">
    <property type="entry name" value="murD"/>
    <property type="match status" value="1"/>
</dbReference>
<feature type="domain" description="Mur ligase central" evidence="10">
    <location>
        <begin position="132"/>
        <end position="224"/>
    </location>
</feature>
<feature type="binding site" evidence="7">
    <location>
        <begin position="134"/>
        <end position="140"/>
    </location>
    <ligand>
        <name>ATP</name>
        <dbReference type="ChEBI" id="CHEBI:30616"/>
    </ligand>
</feature>
<dbReference type="InterPro" id="IPR036615">
    <property type="entry name" value="Mur_ligase_C_dom_sf"/>
</dbReference>
<keyword evidence="6 7" id="KW-0067">ATP-binding</keyword>
<dbReference type="InterPro" id="IPR004101">
    <property type="entry name" value="Mur_ligase_C"/>
</dbReference>
<dbReference type="Gene3D" id="3.40.1190.10">
    <property type="entry name" value="Mur-like, catalytic domain"/>
    <property type="match status" value="1"/>
</dbReference>
<dbReference type="GO" id="GO:0005524">
    <property type="term" value="F:ATP binding"/>
    <property type="evidence" value="ECO:0007669"/>
    <property type="project" value="UniProtKB-UniRule"/>
</dbReference>
<evidence type="ECO:0000256" key="4">
    <source>
        <dbReference type="ARBA" id="ARBA00022598"/>
    </source>
</evidence>
<dbReference type="PANTHER" id="PTHR43692">
    <property type="entry name" value="UDP-N-ACETYLMURAMOYLALANINE--D-GLUTAMATE LIGASE"/>
    <property type="match status" value="1"/>
</dbReference>
<evidence type="ECO:0000256" key="8">
    <source>
        <dbReference type="RuleBase" id="RU003664"/>
    </source>
</evidence>
<evidence type="ECO:0000256" key="2">
    <source>
        <dbReference type="ARBA" id="ARBA00004752"/>
    </source>
</evidence>
<protein>
    <recommendedName>
        <fullName evidence="7 8">UDP-N-acetylmuramoylalanine--D-glutamate ligase</fullName>
        <ecNumber evidence="7 8">6.3.2.9</ecNumber>
    </recommendedName>
    <alternativeName>
        <fullName evidence="7">D-glutamic acid-adding enzyme</fullName>
    </alternativeName>
    <alternativeName>
        <fullName evidence="7">UDP-N-acetylmuramoyl-L-alanyl-D-glutamate synthetase</fullName>
    </alternativeName>
</protein>
<name>A0A857KZK2_9ACTN</name>
<dbReference type="EMBL" id="CP045810">
    <property type="protein sequence ID" value="QHN40156.1"/>
    <property type="molecule type" value="Genomic_DNA"/>
</dbReference>
<keyword evidence="7 8" id="KW-0133">Cell shape</keyword>
<comment type="similarity">
    <text evidence="7">Belongs to the MurCDEF family.</text>
</comment>
<comment type="function">
    <text evidence="7 8">Cell wall formation. Catalyzes the addition of glutamate to the nucleotide precursor UDP-N-acetylmuramoyl-L-alanine (UMA).</text>
</comment>
<dbReference type="InterPro" id="IPR005762">
    <property type="entry name" value="MurD"/>
</dbReference>
<dbReference type="HAMAP" id="MF_00639">
    <property type="entry name" value="MurD"/>
    <property type="match status" value="1"/>
</dbReference>
<dbReference type="GO" id="GO:0008360">
    <property type="term" value="P:regulation of cell shape"/>
    <property type="evidence" value="ECO:0007669"/>
    <property type="project" value="UniProtKB-KW"/>
</dbReference>
<dbReference type="PANTHER" id="PTHR43692:SF1">
    <property type="entry name" value="UDP-N-ACETYLMURAMOYLALANINE--D-GLUTAMATE LIGASE"/>
    <property type="match status" value="1"/>
</dbReference>
<dbReference type="Pfam" id="PF21799">
    <property type="entry name" value="MurD-like_N"/>
    <property type="match status" value="1"/>
</dbReference>
<evidence type="ECO:0000256" key="1">
    <source>
        <dbReference type="ARBA" id="ARBA00004496"/>
    </source>
</evidence>
<evidence type="ECO:0000256" key="3">
    <source>
        <dbReference type="ARBA" id="ARBA00022490"/>
    </source>
</evidence>
<organism evidence="11">
    <name type="scientific">Gordonia amarae</name>
    <dbReference type="NCBI Taxonomy" id="36821"/>
    <lineage>
        <taxon>Bacteria</taxon>
        <taxon>Bacillati</taxon>
        <taxon>Actinomycetota</taxon>
        <taxon>Actinomycetes</taxon>
        <taxon>Mycobacteriales</taxon>
        <taxon>Gordoniaceae</taxon>
        <taxon>Gordonia</taxon>
    </lineage>
</organism>
<dbReference type="Gene3D" id="3.90.190.20">
    <property type="entry name" value="Mur ligase, C-terminal domain"/>
    <property type="match status" value="1"/>
</dbReference>
<evidence type="ECO:0000313" key="11">
    <source>
        <dbReference type="EMBL" id="QHN40156.1"/>
    </source>
</evidence>
<gene>
    <name evidence="7 11" type="primary">murD</name>
    <name evidence="11" type="ORF">GII30_14265</name>
</gene>
<comment type="pathway">
    <text evidence="2 7 8">Cell wall biogenesis; peptidoglycan biosynthesis.</text>
</comment>
<dbReference type="InterPro" id="IPR036565">
    <property type="entry name" value="Mur-like_cat_sf"/>
</dbReference>
<comment type="subcellular location">
    <subcellularLocation>
        <location evidence="1 7 8">Cytoplasm</location>
    </subcellularLocation>
</comment>
<feature type="domain" description="Mur ligase C-terminal" evidence="9">
    <location>
        <begin position="327"/>
        <end position="424"/>
    </location>
</feature>
<comment type="catalytic activity">
    <reaction evidence="7 8">
        <text>UDP-N-acetyl-alpha-D-muramoyl-L-alanine + D-glutamate + ATP = UDP-N-acetyl-alpha-D-muramoyl-L-alanyl-D-glutamate + ADP + phosphate + H(+)</text>
        <dbReference type="Rhea" id="RHEA:16429"/>
        <dbReference type="ChEBI" id="CHEBI:15378"/>
        <dbReference type="ChEBI" id="CHEBI:29986"/>
        <dbReference type="ChEBI" id="CHEBI:30616"/>
        <dbReference type="ChEBI" id="CHEBI:43474"/>
        <dbReference type="ChEBI" id="CHEBI:83898"/>
        <dbReference type="ChEBI" id="CHEBI:83900"/>
        <dbReference type="ChEBI" id="CHEBI:456216"/>
        <dbReference type="EC" id="6.3.2.9"/>
    </reaction>
</comment>
<accession>A0A857KZK2</accession>
<evidence type="ECO:0000256" key="7">
    <source>
        <dbReference type="HAMAP-Rule" id="MF_00639"/>
    </source>
</evidence>
<dbReference type="Gene3D" id="3.40.50.720">
    <property type="entry name" value="NAD(P)-binding Rossmann-like Domain"/>
    <property type="match status" value="1"/>
</dbReference>
<dbReference type="Pfam" id="PF02875">
    <property type="entry name" value="Mur_ligase_C"/>
    <property type="match status" value="1"/>
</dbReference>
<keyword evidence="7 8" id="KW-0131">Cell cycle</keyword>
<evidence type="ECO:0000256" key="6">
    <source>
        <dbReference type="ARBA" id="ARBA00022840"/>
    </source>
</evidence>
<dbReference type="Pfam" id="PF08245">
    <property type="entry name" value="Mur_ligase_M"/>
    <property type="match status" value="1"/>
</dbReference>
<evidence type="ECO:0000259" key="10">
    <source>
        <dbReference type="Pfam" id="PF08245"/>
    </source>
</evidence>
<reference evidence="11" key="1">
    <citation type="journal article" date="2021" name="Nat. Microbiol.">
        <title>Cocultivation of an ultrasmall environmental parasitic bacterium with lytic ability against bacteria associated with wastewater foams.</title>
        <authorList>
            <person name="Batinovic S."/>
            <person name="Rose J.J.A."/>
            <person name="Ratcliffe J."/>
            <person name="Seviour R.J."/>
            <person name="Petrovski S."/>
        </authorList>
    </citation>
    <scope>NUCLEOTIDE SEQUENCE</scope>
    <source>
        <strain evidence="11">CON44</strain>
    </source>
</reference>
<dbReference type="RefSeq" id="WP_005186824.1">
    <property type="nucleotide sequence ID" value="NZ_CP045804.1"/>
</dbReference>
<keyword evidence="5 7" id="KW-0547">Nucleotide-binding</keyword>
<keyword evidence="7 8" id="KW-0961">Cell wall biogenesis/degradation</keyword>
<dbReference type="GO" id="GO:0009252">
    <property type="term" value="P:peptidoglycan biosynthetic process"/>
    <property type="evidence" value="ECO:0007669"/>
    <property type="project" value="UniProtKB-UniRule"/>
</dbReference>
<keyword evidence="7 8" id="KW-0573">Peptidoglycan synthesis</keyword>
<dbReference type="GO" id="GO:0008764">
    <property type="term" value="F:UDP-N-acetylmuramoylalanine-D-glutamate ligase activity"/>
    <property type="evidence" value="ECO:0007669"/>
    <property type="project" value="UniProtKB-UniRule"/>
</dbReference>
<dbReference type="SUPFAM" id="SSF51984">
    <property type="entry name" value="MurCD N-terminal domain"/>
    <property type="match status" value="1"/>
</dbReference>
<dbReference type="GO" id="GO:0051301">
    <property type="term" value="P:cell division"/>
    <property type="evidence" value="ECO:0007669"/>
    <property type="project" value="UniProtKB-KW"/>
</dbReference>